<reference evidence="3 4" key="1">
    <citation type="submission" date="2019-08" db="EMBL/GenBank/DDBJ databases">
        <authorList>
            <person name="Peeters C."/>
        </authorList>
    </citation>
    <scope>NUCLEOTIDE SEQUENCE [LARGE SCALE GENOMIC DNA]</scope>
    <source>
        <strain evidence="3 4">LMG 30175</strain>
    </source>
</reference>
<dbReference type="RefSeq" id="WP_150695308.1">
    <property type="nucleotide sequence ID" value="NZ_CABPRZ010000001.1"/>
</dbReference>
<dbReference type="OrthoDB" id="9790995at2"/>
<feature type="domain" description="Vanillate O-demethylase oxygenase-like C-terminal catalytic" evidence="2">
    <location>
        <begin position="99"/>
        <end position="272"/>
    </location>
</feature>
<dbReference type="SUPFAM" id="SSF55961">
    <property type="entry name" value="Bet v1-like"/>
    <property type="match status" value="1"/>
</dbReference>
<keyword evidence="3" id="KW-0808">Transferase</keyword>
<dbReference type="PANTHER" id="PTHR21266">
    <property type="entry name" value="IRON-SULFUR DOMAIN CONTAINING PROTEIN"/>
    <property type="match status" value="1"/>
</dbReference>
<dbReference type="InterPro" id="IPR044043">
    <property type="entry name" value="VanA_C_cat"/>
</dbReference>
<dbReference type="GO" id="GO:0016491">
    <property type="term" value="F:oxidoreductase activity"/>
    <property type="evidence" value="ECO:0007669"/>
    <property type="project" value="UniProtKB-KW"/>
</dbReference>
<dbReference type="SUPFAM" id="SSF50022">
    <property type="entry name" value="ISP domain"/>
    <property type="match status" value="1"/>
</dbReference>
<dbReference type="EMBL" id="CABPRZ010000001">
    <property type="protein sequence ID" value="VVD65964.1"/>
    <property type="molecule type" value="Genomic_DNA"/>
</dbReference>
<dbReference type="AlphaFoldDB" id="A0A5E4RU17"/>
<gene>
    <name evidence="3" type="ORF">PTE30175_00344</name>
</gene>
<proteinExistence type="predicted"/>
<dbReference type="InterPro" id="IPR050584">
    <property type="entry name" value="Cholesterol_7-desaturase"/>
</dbReference>
<dbReference type="InterPro" id="IPR036922">
    <property type="entry name" value="Rieske_2Fe-2S_sf"/>
</dbReference>
<evidence type="ECO:0000313" key="4">
    <source>
        <dbReference type="Proteomes" id="UP000414233"/>
    </source>
</evidence>
<keyword evidence="4" id="KW-1185">Reference proteome</keyword>
<dbReference type="Pfam" id="PF19112">
    <property type="entry name" value="VanA_C"/>
    <property type="match status" value="1"/>
</dbReference>
<keyword evidence="3" id="KW-0489">Methyltransferase</keyword>
<sequence length="304" mass="33645">MRSVDPVLQNEWFAIRNSADLPPGGEFSTQLLEHTLVLKRDSDGTLAGHAPTCSLPVHLIDCYGHVWASFGEAPHPIFALPEFDQPGRRYLYMGAIGLHANGLRAVENFLDMAHFPYVHPDILGAEPHTEVSDYKAELRDGKEVWALGCEFVQPRAAATSTQAKRIDYVYRVANAFTPMLYKTSEGRDDQMDLIFLFVQPLTPTQSILHFAIALFDDVSSDVDITSFQQMILGQDKPILENHHPQLVPVDLTSEVPARADAASTVYRRWLRSSGLKFGLQAGPGINAKSMIRGDAEVFASSAPQ</sequence>
<dbReference type="Proteomes" id="UP000414233">
    <property type="component" value="Unassembled WGS sequence"/>
</dbReference>
<evidence type="ECO:0000259" key="2">
    <source>
        <dbReference type="Pfam" id="PF19112"/>
    </source>
</evidence>
<dbReference type="Gene3D" id="3.90.380.10">
    <property type="entry name" value="Naphthalene 1,2-dioxygenase Alpha Subunit, Chain A, domain 1"/>
    <property type="match status" value="1"/>
</dbReference>
<dbReference type="GO" id="GO:0032259">
    <property type="term" value="P:methylation"/>
    <property type="evidence" value="ECO:0007669"/>
    <property type="project" value="UniProtKB-KW"/>
</dbReference>
<name>A0A5E4RU17_9BURK</name>
<organism evidence="3 4">
    <name type="scientific">Pandoraea terrae</name>
    <dbReference type="NCBI Taxonomy" id="1537710"/>
    <lineage>
        <taxon>Bacteria</taxon>
        <taxon>Pseudomonadati</taxon>
        <taxon>Pseudomonadota</taxon>
        <taxon>Betaproteobacteria</taxon>
        <taxon>Burkholderiales</taxon>
        <taxon>Burkholderiaceae</taxon>
        <taxon>Pandoraea</taxon>
    </lineage>
</organism>
<dbReference type="EC" id="1.14.13.128" evidence="3"/>
<dbReference type="GO" id="GO:0008168">
    <property type="term" value="F:methyltransferase activity"/>
    <property type="evidence" value="ECO:0007669"/>
    <property type="project" value="UniProtKB-KW"/>
</dbReference>
<accession>A0A5E4RU17</accession>
<protein>
    <submittedName>
        <fullName evidence="3">Putative methylxanthine N7-demethylase NdmC</fullName>
        <ecNumber evidence="3">1.14.13.128</ecNumber>
    </submittedName>
</protein>
<keyword evidence="1 3" id="KW-0560">Oxidoreductase</keyword>
<evidence type="ECO:0000256" key="1">
    <source>
        <dbReference type="ARBA" id="ARBA00023002"/>
    </source>
</evidence>
<dbReference type="GO" id="GO:0051537">
    <property type="term" value="F:2 iron, 2 sulfur cluster binding"/>
    <property type="evidence" value="ECO:0007669"/>
    <property type="project" value="InterPro"/>
</dbReference>
<evidence type="ECO:0000313" key="3">
    <source>
        <dbReference type="EMBL" id="VVD65964.1"/>
    </source>
</evidence>
<dbReference type="PANTHER" id="PTHR21266:SF60">
    <property type="entry name" value="3-KETOSTEROID-9-ALPHA-MONOOXYGENASE, OXYGENASE COMPONENT"/>
    <property type="match status" value="1"/>
</dbReference>